<proteinExistence type="inferred from homology"/>
<protein>
    <recommendedName>
        <fullName evidence="2">Single-stranded-DNA-specific exonuclease RecJ</fullName>
    </recommendedName>
</protein>
<dbReference type="EMBL" id="BKCL01000001">
    <property type="protein sequence ID" value="GEQ96966.1"/>
    <property type="molecule type" value="Genomic_DNA"/>
</dbReference>
<dbReference type="Gene3D" id="3.10.310.30">
    <property type="match status" value="1"/>
</dbReference>
<evidence type="ECO:0000259" key="8">
    <source>
        <dbReference type="Pfam" id="PF17768"/>
    </source>
</evidence>
<keyword evidence="5 9" id="KW-0269">Exonuclease</keyword>
<name>A0A5A7MMC2_9PROT</name>
<evidence type="ECO:0000313" key="10">
    <source>
        <dbReference type="Proteomes" id="UP000322084"/>
    </source>
</evidence>
<dbReference type="InterPro" id="IPR038763">
    <property type="entry name" value="DHH_sf"/>
</dbReference>
<evidence type="ECO:0000313" key="9">
    <source>
        <dbReference type="EMBL" id="GEQ96966.1"/>
    </source>
</evidence>
<dbReference type="PANTHER" id="PTHR30255">
    <property type="entry name" value="SINGLE-STRANDED-DNA-SPECIFIC EXONUCLEASE RECJ"/>
    <property type="match status" value="1"/>
</dbReference>
<evidence type="ECO:0000256" key="5">
    <source>
        <dbReference type="ARBA" id="ARBA00022839"/>
    </source>
</evidence>
<evidence type="ECO:0000259" key="7">
    <source>
        <dbReference type="Pfam" id="PF02272"/>
    </source>
</evidence>
<evidence type="ECO:0000256" key="1">
    <source>
        <dbReference type="ARBA" id="ARBA00005915"/>
    </source>
</evidence>
<dbReference type="PANTHER" id="PTHR30255:SF2">
    <property type="entry name" value="SINGLE-STRANDED-DNA-SPECIFIC EXONUCLEASE RECJ"/>
    <property type="match status" value="1"/>
</dbReference>
<feature type="domain" description="DDH" evidence="6">
    <location>
        <begin position="99"/>
        <end position="254"/>
    </location>
</feature>
<evidence type="ECO:0000256" key="4">
    <source>
        <dbReference type="ARBA" id="ARBA00022801"/>
    </source>
</evidence>
<dbReference type="GO" id="GO:0006281">
    <property type="term" value="P:DNA repair"/>
    <property type="evidence" value="ECO:0007669"/>
    <property type="project" value="InterPro"/>
</dbReference>
<sequence length="598" mass="63142">MTDHPITDDFALDVQHSLGGRAWRLRPCDERLAVHLSQQFELEDMVGRVLAGRGVTPEDAPVFLSPSLRSSLPDPSVLKDMDAAADRIAAAIAGGEQLAVFGDYDVDGATSSALLKKFMDAVGGRLRIYIPDRITEGYGPNSTALAQLASEGVGLVITVDCGTLSYEPLAAAAKMGLEVIVVDHHKAESELPTAFAVVNPNRLDEDGNLGQLAAVGVTFLLVVAVNRALRRAGWYNADRPEPDLLAWLDVVALGTVCDVVPLTGPNRALVAQGLKVMARRDNIGLAALADVARMDAAPAVYHLGFLLGPRVNAGGRVGEADLGARLLTTHDPALARSLAEQLDLYNSERQVLEADVQAQAMASVLSEKDGEDPHPIVFASGEGWHPGVIGIVASRLTDRFGRPSVVIAIDEAGDAKGSARSIPGVDIGAAIIEAARRGHITKGGGHAMAAGLSARADQLPALRSFLEEWLEARVEKARAGRVLDLDGVLSLKGCTLDLVKALEALAPFGMGNPAPRFALPSVELVRCDMVGRGHVRCIFAGSGGGRLKAVAFRVADQELGEALLKGIGKRFHVAGRLKIDDWGAKPRVEMTIDDAVLA</sequence>
<dbReference type="SUPFAM" id="SSF64182">
    <property type="entry name" value="DHH phosphoesterases"/>
    <property type="match status" value="1"/>
</dbReference>
<dbReference type="InterPro" id="IPR041122">
    <property type="entry name" value="RecJ_OB"/>
</dbReference>
<dbReference type="Pfam" id="PF01368">
    <property type="entry name" value="DHH"/>
    <property type="match status" value="1"/>
</dbReference>
<keyword evidence="4" id="KW-0378">Hydrolase</keyword>
<dbReference type="Proteomes" id="UP000322084">
    <property type="component" value="Unassembled WGS sequence"/>
</dbReference>
<dbReference type="InterPro" id="IPR004610">
    <property type="entry name" value="RecJ"/>
</dbReference>
<comment type="caution">
    <text evidence="9">The sequence shown here is derived from an EMBL/GenBank/DDBJ whole genome shotgun (WGS) entry which is preliminary data.</text>
</comment>
<evidence type="ECO:0000256" key="3">
    <source>
        <dbReference type="ARBA" id="ARBA00022722"/>
    </source>
</evidence>
<dbReference type="RefSeq" id="WP_210431215.1">
    <property type="nucleotide sequence ID" value="NZ_BKCL01000001.1"/>
</dbReference>
<dbReference type="GO" id="GO:0006310">
    <property type="term" value="P:DNA recombination"/>
    <property type="evidence" value="ECO:0007669"/>
    <property type="project" value="InterPro"/>
</dbReference>
<dbReference type="Pfam" id="PF02272">
    <property type="entry name" value="DHHA1"/>
    <property type="match status" value="1"/>
</dbReference>
<dbReference type="GO" id="GO:0003676">
    <property type="term" value="F:nucleic acid binding"/>
    <property type="evidence" value="ECO:0007669"/>
    <property type="project" value="InterPro"/>
</dbReference>
<dbReference type="InterPro" id="IPR003156">
    <property type="entry name" value="DHHA1_dom"/>
</dbReference>
<gene>
    <name evidence="9" type="ORF">JCM17844_06030</name>
</gene>
<dbReference type="Gene3D" id="3.90.1640.30">
    <property type="match status" value="1"/>
</dbReference>
<reference evidence="9 10" key="1">
    <citation type="submission" date="2019-09" db="EMBL/GenBank/DDBJ databases">
        <title>NBRP : Genome information of microbial organism related human and environment.</title>
        <authorList>
            <person name="Hattori M."/>
            <person name="Oshima K."/>
            <person name="Inaba H."/>
            <person name="Suda W."/>
            <person name="Sakamoto M."/>
            <person name="Iino T."/>
            <person name="Kitahara M."/>
            <person name="Oshida Y."/>
            <person name="Iida T."/>
            <person name="Kudo T."/>
            <person name="Itoh T."/>
            <person name="Ohkuma M."/>
        </authorList>
    </citation>
    <scope>NUCLEOTIDE SEQUENCE [LARGE SCALE GENOMIC DNA]</scope>
    <source>
        <strain evidence="9 10">Hi-2</strain>
    </source>
</reference>
<organism evidence="9 10">
    <name type="scientific">Iodidimonas gelatinilytica</name>
    <dbReference type="NCBI Taxonomy" id="1236966"/>
    <lineage>
        <taxon>Bacteria</taxon>
        <taxon>Pseudomonadati</taxon>
        <taxon>Pseudomonadota</taxon>
        <taxon>Alphaproteobacteria</taxon>
        <taxon>Iodidimonadales</taxon>
        <taxon>Iodidimonadaceae</taxon>
        <taxon>Iodidimonas</taxon>
    </lineage>
</organism>
<dbReference type="InterPro" id="IPR051673">
    <property type="entry name" value="SSDNA_exonuclease_RecJ"/>
</dbReference>
<dbReference type="Pfam" id="PF17768">
    <property type="entry name" value="RecJ_OB"/>
    <property type="match status" value="1"/>
</dbReference>
<feature type="domain" description="DHHA1" evidence="7">
    <location>
        <begin position="377"/>
        <end position="471"/>
    </location>
</feature>
<dbReference type="NCBIfam" id="TIGR00644">
    <property type="entry name" value="recJ"/>
    <property type="match status" value="1"/>
</dbReference>
<dbReference type="GO" id="GO:0008409">
    <property type="term" value="F:5'-3' exonuclease activity"/>
    <property type="evidence" value="ECO:0007669"/>
    <property type="project" value="InterPro"/>
</dbReference>
<keyword evidence="3" id="KW-0540">Nuclease</keyword>
<evidence type="ECO:0000259" key="6">
    <source>
        <dbReference type="Pfam" id="PF01368"/>
    </source>
</evidence>
<evidence type="ECO:0000256" key="2">
    <source>
        <dbReference type="ARBA" id="ARBA00019841"/>
    </source>
</evidence>
<dbReference type="AlphaFoldDB" id="A0A5A7MMC2"/>
<comment type="similarity">
    <text evidence="1">Belongs to the RecJ family.</text>
</comment>
<accession>A0A5A7MMC2</accession>
<dbReference type="InterPro" id="IPR001667">
    <property type="entry name" value="DDH_dom"/>
</dbReference>
<feature type="domain" description="RecJ OB" evidence="8">
    <location>
        <begin position="485"/>
        <end position="594"/>
    </location>
</feature>